<dbReference type="Proteomes" id="UP000235347">
    <property type="component" value="Unassembled WGS sequence"/>
</dbReference>
<dbReference type="SUPFAM" id="SSF53383">
    <property type="entry name" value="PLP-dependent transferases"/>
    <property type="match status" value="1"/>
</dbReference>
<feature type="modified residue" description="N6-(pyridoxal phosphate)lysine" evidence="3">
    <location>
        <position position="206"/>
    </location>
</feature>
<evidence type="ECO:0000256" key="2">
    <source>
        <dbReference type="PIRSR" id="PIRSR000390-1"/>
    </source>
</evidence>
<proteinExistence type="inferred from homology"/>
<dbReference type="InterPro" id="IPR015422">
    <property type="entry name" value="PyrdxlP-dep_Trfase_small"/>
</dbReference>
<dbReference type="Gene3D" id="3.40.640.10">
    <property type="entry name" value="Type I PLP-dependent aspartate aminotransferase-like (Major domain)"/>
    <property type="match status" value="1"/>
</dbReference>
<dbReference type="CDD" id="cd00616">
    <property type="entry name" value="AHBA_syn"/>
    <property type="match status" value="1"/>
</dbReference>
<evidence type="ECO:0000256" key="1">
    <source>
        <dbReference type="ARBA" id="ARBA00037999"/>
    </source>
</evidence>
<dbReference type="Gene3D" id="3.90.1150.10">
    <property type="entry name" value="Aspartate Aminotransferase, domain 1"/>
    <property type="match status" value="1"/>
</dbReference>
<dbReference type="GO" id="GO:0008483">
    <property type="term" value="F:transaminase activity"/>
    <property type="evidence" value="ECO:0007669"/>
    <property type="project" value="UniProtKB-KW"/>
</dbReference>
<dbReference type="PANTHER" id="PTHR30244">
    <property type="entry name" value="TRANSAMINASE"/>
    <property type="match status" value="1"/>
</dbReference>
<dbReference type="InterPro" id="IPR015424">
    <property type="entry name" value="PyrdxlP-dep_Trfase"/>
</dbReference>
<keyword evidence="5" id="KW-0032">Aminotransferase</keyword>
<dbReference type="EMBL" id="PNYB01000004">
    <property type="protein sequence ID" value="PMS26642.1"/>
    <property type="molecule type" value="Genomic_DNA"/>
</dbReference>
<sequence>MEGCRVDTLAIHGGRAVVDRHWPNWPQNTENTRRNIAAVLESHRWSISGPYRGQASWEERFGQAFAAYTGAAFCVPCATGTSALTMALEACEVGAYDEVIVPGVSWVASASAVLGVNAVPVLADVEADTGCLDPVALERAITPRTRAITVVHLGSAVADLHRIVAVAHARSIPLIEDCAQAHGARYAGRHVGGFGAAGTFSMQHSKLLTSGEGGAVITDDIRLMRRLAHLRADGRTLAAQPPGMDEMMLVETAEIMGSNYCLSEFHAAILTAQLDMLDEQRALRHRNAVILDSSLISLGFSPQATAIGTTARTYYSYVVRLPQSIVDAAGAERFARALAAEIRLPCKTMYSALNQNRLYKPFSRTRFALGDGFADAVDPSRYHLPAAQAFSRSCIALPHRMLLADADAMAHVAAAFEKVARLVAHLRG</sequence>
<dbReference type="GO" id="GO:0030170">
    <property type="term" value="F:pyridoxal phosphate binding"/>
    <property type="evidence" value="ECO:0007669"/>
    <property type="project" value="TreeGrafter"/>
</dbReference>
<comment type="similarity">
    <text evidence="1 4">Belongs to the DegT/DnrJ/EryC1 family.</text>
</comment>
<keyword evidence="6" id="KW-1185">Reference proteome</keyword>
<accession>A0A2N7WB61</accession>
<dbReference type="InterPro" id="IPR000653">
    <property type="entry name" value="DegT/StrS_aminotransferase"/>
</dbReference>
<comment type="caution">
    <text evidence="5">The sequence shown here is derived from an EMBL/GenBank/DDBJ whole genome shotgun (WGS) entry which is preliminary data.</text>
</comment>
<name>A0A2N7WB61_9BURK</name>
<gene>
    <name evidence="5" type="ORF">C0Z19_06860</name>
</gene>
<organism evidence="5 6">
    <name type="scientific">Trinickia soli</name>
    <dbReference type="NCBI Taxonomy" id="380675"/>
    <lineage>
        <taxon>Bacteria</taxon>
        <taxon>Pseudomonadati</taxon>
        <taxon>Pseudomonadota</taxon>
        <taxon>Betaproteobacteria</taxon>
        <taxon>Burkholderiales</taxon>
        <taxon>Burkholderiaceae</taxon>
        <taxon>Trinickia</taxon>
    </lineage>
</organism>
<dbReference type="AlphaFoldDB" id="A0A2N7WB61"/>
<evidence type="ECO:0000313" key="6">
    <source>
        <dbReference type="Proteomes" id="UP000235347"/>
    </source>
</evidence>
<dbReference type="PANTHER" id="PTHR30244:SF34">
    <property type="entry name" value="DTDP-4-AMINO-4,6-DIDEOXYGALACTOSE TRANSAMINASE"/>
    <property type="match status" value="1"/>
</dbReference>
<keyword evidence="3 4" id="KW-0663">Pyridoxal phosphate</keyword>
<keyword evidence="5" id="KW-0808">Transferase</keyword>
<feature type="active site" description="Proton acceptor" evidence="2">
    <location>
        <position position="206"/>
    </location>
</feature>
<dbReference type="InterPro" id="IPR015421">
    <property type="entry name" value="PyrdxlP-dep_Trfase_major"/>
</dbReference>
<protein>
    <submittedName>
        <fullName evidence="5">Glutamine--scyllo-inositol aminotransferase</fullName>
    </submittedName>
</protein>
<evidence type="ECO:0000313" key="5">
    <source>
        <dbReference type="EMBL" id="PMS26642.1"/>
    </source>
</evidence>
<dbReference type="GO" id="GO:0000271">
    <property type="term" value="P:polysaccharide biosynthetic process"/>
    <property type="evidence" value="ECO:0007669"/>
    <property type="project" value="TreeGrafter"/>
</dbReference>
<reference evidence="5 6" key="1">
    <citation type="submission" date="2018-01" db="EMBL/GenBank/DDBJ databases">
        <title>Whole genome analyses suggest that Burkholderia sensu lato contains two further novel genera in the rhizoxinica-symbiotica group Mycetohabitans gen. nov., and Trinickia gen. nov.: implications for the evolution of diazotrophy and nodulation in the Burkholderiaceae.</title>
        <authorList>
            <person name="Estrada-de los Santos P."/>
            <person name="Palmer M."/>
            <person name="Chavez-Ramirez B."/>
            <person name="Beukes C."/>
            <person name="Steenkamp E.T."/>
            <person name="Hirsch A.M."/>
            <person name="Manyaka P."/>
            <person name="Maluk M."/>
            <person name="Lafos M."/>
            <person name="Crook M."/>
            <person name="Gross E."/>
            <person name="Simon M.F."/>
            <person name="Bueno dos Reis Junior F."/>
            <person name="Poole P.S."/>
            <person name="Venter S.N."/>
            <person name="James E.K."/>
        </authorList>
    </citation>
    <scope>NUCLEOTIDE SEQUENCE [LARGE SCALE GENOMIC DNA]</scope>
    <source>
        <strain evidence="5 6">GP25-8</strain>
    </source>
</reference>
<evidence type="ECO:0000256" key="3">
    <source>
        <dbReference type="PIRSR" id="PIRSR000390-2"/>
    </source>
</evidence>
<evidence type="ECO:0000256" key="4">
    <source>
        <dbReference type="RuleBase" id="RU004508"/>
    </source>
</evidence>
<dbReference type="PIRSF" id="PIRSF000390">
    <property type="entry name" value="PLP_StrS"/>
    <property type="match status" value="1"/>
</dbReference>
<dbReference type="Pfam" id="PF01041">
    <property type="entry name" value="DegT_DnrJ_EryC1"/>
    <property type="match status" value="1"/>
</dbReference>